<protein>
    <recommendedName>
        <fullName evidence="3">asparagine synthase (glutamine-hydrolyzing)</fullName>
        <ecNumber evidence="3">6.3.5.4</ecNumber>
    </recommendedName>
</protein>
<dbReference type="CDD" id="cd00712">
    <property type="entry name" value="AsnB"/>
    <property type="match status" value="1"/>
</dbReference>
<feature type="binding site" evidence="9">
    <location>
        <begin position="382"/>
        <end position="383"/>
    </location>
    <ligand>
        <name>ATP</name>
        <dbReference type="ChEBI" id="CHEBI:30616"/>
    </ligand>
</feature>
<keyword evidence="5 9" id="KW-0067">ATP-binding</keyword>
<dbReference type="InterPro" id="IPR051786">
    <property type="entry name" value="ASN_synthetase/amidase"/>
</dbReference>
<keyword evidence="4 9" id="KW-0547">Nucleotide-binding</keyword>
<evidence type="ECO:0000256" key="10">
    <source>
        <dbReference type="PIRSR" id="PIRSR001589-3"/>
    </source>
</evidence>
<dbReference type="Pfam" id="PF13537">
    <property type="entry name" value="GATase_7"/>
    <property type="match status" value="1"/>
</dbReference>
<feature type="binding site" evidence="9">
    <location>
        <position position="264"/>
    </location>
    <ligand>
        <name>ATP</name>
        <dbReference type="ChEBI" id="CHEBI:30616"/>
    </ligand>
</feature>
<evidence type="ECO:0000313" key="13">
    <source>
        <dbReference type="Proteomes" id="UP000183653"/>
    </source>
</evidence>
<evidence type="ECO:0000256" key="3">
    <source>
        <dbReference type="ARBA" id="ARBA00012737"/>
    </source>
</evidence>
<feature type="active site" description="For GATase activity" evidence="8">
    <location>
        <position position="2"/>
    </location>
</feature>
<dbReference type="GO" id="GO:0004066">
    <property type="term" value="F:asparagine synthase (glutamine-hydrolyzing) activity"/>
    <property type="evidence" value="ECO:0007669"/>
    <property type="project" value="UniProtKB-EC"/>
</dbReference>
<dbReference type="InterPro" id="IPR006426">
    <property type="entry name" value="Asn_synth_AEB"/>
</dbReference>
<dbReference type="InterPro" id="IPR033738">
    <property type="entry name" value="AsnB_N"/>
</dbReference>
<dbReference type="InterPro" id="IPR017932">
    <property type="entry name" value="GATase_2_dom"/>
</dbReference>
<organism evidence="12 13">
    <name type="scientific">Pseudomonas orientalis</name>
    <dbReference type="NCBI Taxonomy" id="76758"/>
    <lineage>
        <taxon>Bacteria</taxon>
        <taxon>Pseudomonadati</taxon>
        <taxon>Pseudomonadota</taxon>
        <taxon>Gammaproteobacteria</taxon>
        <taxon>Pseudomonadales</taxon>
        <taxon>Pseudomonadaceae</taxon>
        <taxon>Pseudomonas</taxon>
    </lineage>
</organism>
<keyword evidence="13" id="KW-1185">Reference proteome</keyword>
<dbReference type="SUPFAM" id="SSF56235">
    <property type="entry name" value="N-terminal nucleophile aminohydrolases (Ntn hydrolases)"/>
    <property type="match status" value="1"/>
</dbReference>
<dbReference type="Pfam" id="PF00733">
    <property type="entry name" value="Asn_synthase"/>
    <property type="match status" value="1"/>
</dbReference>
<evidence type="ECO:0000256" key="6">
    <source>
        <dbReference type="ARBA" id="ARBA00022962"/>
    </source>
</evidence>
<dbReference type="Proteomes" id="UP000183653">
    <property type="component" value="Chromosome I"/>
</dbReference>
<dbReference type="RefSeq" id="WP_057724997.1">
    <property type="nucleotide sequence ID" value="NZ_JYLM01000008.1"/>
</dbReference>
<dbReference type="OrthoDB" id="9763290at2"/>
<dbReference type="InterPro" id="IPR014729">
    <property type="entry name" value="Rossmann-like_a/b/a_fold"/>
</dbReference>
<proteinExistence type="inferred from homology"/>
<dbReference type="AlphaFoldDB" id="A0A1H2FSK5"/>
<keyword evidence="8" id="KW-0061">Asparagine biosynthesis</keyword>
<feature type="site" description="Important for beta-aspartyl-AMP intermediate formation" evidence="10">
    <location>
        <position position="384"/>
    </location>
</feature>
<evidence type="ECO:0000256" key="9">
    <source>
        <dbReference type="PIRSR" id="PIRSR001589-2"/>
    </source>
</evidence>
<feature type="domain" description="Glutamine amidotransferase type-2" evidence="11">
    <location>
        <begin position="2"/>
        <end position="217"/>
    </location>
</feature>
<dbReference type="Gene3D" id="3.40.50.620">
    <property type="entry name" value="HUPs"/>
    <property type="match status" value="1"/>
</dbReference>
<dbReference type="PANTHER" id="PTHR43284">
    <property type="entry name" value="ASPARAGINE SYNTHETASE (GLUTAMINE-HYDROLYZING)"/>
    <property type="match status" value="1"/>
</dbReference>
<evidence type="ECO:0000256" key="5">
    <source>
        <dbReference type="ARBA" id="ARBA00022840"/>
    </source>
</evidence>
<gene>
    <name evidence="12" type="ORF">SAMN04490197_2817</name>
</gene>
<name>A0A1H2FSK5_9PSED</name>
<dbReference type="InterPro" id="IPR001962">
    <property type="entry name" value="Asn_synthase"/>
</dbReference>
<evidence type="ECO:0000256" key="7">
    <source>
        <dbReference type="ARBA" id="ARBA00048741"/>
    </source>
</evidence>
<evidence type="ECO:0000313" key="12">
    <source>
        <dbReference type="EMBL" id="SDU09938.1"/>
    </source>
</evidence>
<dbReference type="SUPFAM" id="SSF52402">
    <property type="entry name" value="Adenine nucleotide alpha hydrolases-like"/>
    <property type="match status" value="1"/>
</dbReference>
<dbReference type="GO" id="GO:0005524">
    <property type="term" value="F:ATP binding"/>
    <property type="evidence" value="ECO:0007669"/>
    <property type="project" value="UniProtKB-KW"/>
</dbReference>
<dbReference type="InterPro" id="IPR029055">
    <property type="entry name" value="Ntn_hydrolases_N"/>
</dbReference>
<evidence type="ECO:0000256" key="8">
    <source>
        <dbReference type="PIRSR" id="PIRSR001589-1"/>
    </source>
</evidence>
<evidence type="ECO:0000256" key="1">
    <source>
        <dbReference type="ARBA" id="ARBA00005187"/>
    </source>
</evidence>
<dbReference type="EC" id="6.3.5.4" evidence="3"/>
<reference evidence="12 13" key="1">
    <citation type="submission" date="2016-10" db="EMBL/GenBank/DDBJ databases">
        <authorList>
            <person name="Varghese N."/>
            <person name="Submissions S."/>
        </authorList>
    </citation>
    <scope>NUCLEOTIDE SEQUENCE [LARGE SCALE GENOMIC DNA]</scope>
    <source>
        <strain evidence="12 13">BS2775</strain>
    </source>
</reference>
<dbReference type="PANTHER" id="PTHR43284:SF1">
    <property type="entry name" value="ASPARAGINE SYNTHETASE"/>
    <property type="match status" value="1"/>
</dbReference>
<evidence type="ECO:0000256" key="2">
    <source>
        <dbReference type="ARBA" id="ARBA00005752"/>
    </source>
</evidence>
<sequence length="618" mass="70023">MCGMAGWLSYSRDLRQHRDTVQRMTDTMALRGPDGEGLWIEGPIALGHRRLSVIDLEGGRQPMAANQPGYDDDVAVISYVGEVYNFRELRAELVSKGHHFKTNSDTEVVLRAYVEWGEQFAERLNGMYGFALWDIRKQELLLVRDRMGVKPLFYFPTADGVIFGSEPKAILANALVPRRIQADGMRELLELVKTPGQAIFAGMREVLPGEIVKVNRDGIKTRRYWQLEAREHGDSLQQTIQHTRDLLEDIVDRQMITDVPLCVLLSGGLDSSTITSLASKKLLAQGKENVRTFSLDFKDHGEEFVSDGFRLTPDTPFVWDLVKWVDSNHGQIILDSRELADPALRLAVVRALDLPPAYWGDLYPSLYRLFEEVRKQSTVALSGEAADEVFGGYRWFHDPAAIPADTFPWMSMATVKLFDGKNLFDQGLLTKLDMPAFVQDSYRQALDAVPQLPGEDATNRRMRQITHIHLTRYVQSLLDRKDRMSMAVGLELRVPFCDHRLVEYAFNIPWEMKTFDGREKSILRAAARDLLPDSIVQRIKNPYPATQDPAYEKELRSAMSSIAADPNAPVRQLLDLGRVKDTLGREAGKVSPLHERMGMERVVGMNSWLAEYDVSVDI</sequence>
<evidence type="ECO:0000259" key="11">
    <source>
        <dbReference type="PROSITE" id="PS51278"/>
    </source>
</evidence>
<dbReference type="CDD" id="cd01991">
    <property type="entry name" value="Asn_synthase_B_C"/>
    <property type="match status" value="1"/>
</dbReference>
<dbReference type="PIRSF" id="PIRSF001589">
    <property type="entry name" value="Asn_synthetase_glu-h"/>
    <property type="match status" value="1"/>
</dbReference>
<evidence type="ECO:0000256" key="4">
    <source>
        <dbReference type="ARBA" id="ARBA00022741"/>
    </source>
</evidence>
<comment type="catalytic activity">
    <reaction evidence="7">
        <text>L-aspartate + L-glutamine + ATP + H2O = L-asparagine + L-glutamate + AMP + diphosphate + H(+)</text>
        <dbReference type="Rhea" id="RHEA:12228"/>
        <dbReference type="ChEBI" id="CHEBI:15377"/>
        <dbReference type="ChEBI" id="CHEBI:15378"/>
        <dbReference type="ChEBI" id="CHEBI:29985"/>
        <dbReference type="ChEBI" id="CHEBI:29991"/>
        <dbReference type="ChEBI" id="CHEBI:30616"/>
        <dbReference type="ChEBI" id="CHEBI:33019"/>
        <dbReference type="ChEBI" id="CHEBI:58048"/>
        <dbReference type="ChEBI" id="CHEBI:58359"/>
        <dbReference type="ChEBI" id="CHEBI:456215"/>
        <dbReference type="EC" id="6.3.5.4"/>
    </reaction>
</comment>
<comment type="similarity">
    <text evidence="2">Belongs to the asparagine synthetase family.</text>
</comment>
<accession>A0A1H2FSK5</accession>
<dbReference type="GO" id="GO:0005829">
    <property type="term" value="C:cytosol"/>
    <property type="evidence" value="ECO:0007669"/>
    <property type="project" value="TreeGrafter"/>
</dbReference>
<keyword evidence="6 8" id="KW-0315">Glutamine amidotransferase</keyword>
<comment type="pathway">
    <text evidence="1">Amino-acid biosynthesis; L-asparagine biosynthesis; L-asparagine from L-aspartate (L-Gln route): step 1/1.</text>
</comment>
<dbReference type="EMBL" id="LT629782">
    <property type="protein sequence ID" value="SDU09938.1"/>
    <property type="molecule type" value="Genomic_DNA"/>
</dbReference>
<keyword evidence="8" id="KW-0028">Amino-acid biosynthesis</keyword>
<dbReference type="Gene3D" id="3.60.20.10">
    <property type="entry name" value="Glutamine Phosphoribosylpyrophosphate, subunit 1, domain 1"/>
    <property type="match status" value="1"/>
</dbReference>
<dbReference type="GO" id="GO:0006529">
    <property type="term" value="P:asparagine biosynthetic process"/>
    <property type="evidence" value="ECO:0007669"/>
    <property type="project" value="UniProtKB-KW"/>
</dbReference>
<feature type="binding site" evidence="9">
    <location>
        <position position="105"/>
    </location>
    <ligand>
        <name>L-glutamine</name>
        <dbReference type="ChEBI" id="CHEBI:58359"/>
    </ligand>
</feature>
<dbReference type="NCBIfam" id="TIGR01536">
    <property type="entry name" value="asn_synth_AEB"/>
    <property type="match status" value="1"/>
</dbReference>
<dbReference type="PROSITE" id="PS51278">
    <property type="entry name" value="GATASE_TYPE_2"/>
    <property type="match status" value="1"/>
</dbReference>